<dbReference type="OrthoDB" id="5681216at2"/>
<feature type="compositionally biased region" description="Low complexity" evidence="1">
    <location>
        <begin position="79"/>
        <end position="116"/>
    </location>
</feature>
<evidence type="ECO:0000313" key="5">
    <source>
        <dbReference type="Proteomes" id="UP000319769"/>
    </source>
</evidence>
<evidence type="ECO:0000256" key="3">
    <source>
        <dbReference type="SAM" id="SignalP"/>
    </source>
</evidence>
<keyword evidence="5" id="KW-1185">Reference proteome</keyword>
<gene>
    <name evidence="4" type="ORF">FPZ12_032725</name>
</gene>
<reference evidence="4" key="1">
    <citation type="submission" date="2019-09" db="EMBL/GenBank/DDBJ databases">
        <authorList>
            <person name="Teo W.F.A."/>
            <person name="Duangmal K."/>
        </authorList>
    </citation>
    <scope>NUCLEOTIDE SEQUENCE [LARGE SCALE GENOMIC DNA]</scope>
    <source>
        <strain evidence="4">K81G1</strain>
    </source>
</reference>
<dbReference type="AlphaFoldDB" id="A0A5N0URZ5"/>
<keyword evidence="2" id="KW-0472">Membrane</keyword>
<evidence type="ECO:0000256" key="2">
    <source>
        <dbReference type="SAM" id="Phobius"/>
    </source>
</evidence>
<keyword evidence="2" id="KW-0812">Transmembrane</keyword>
<organism evidence="4 5">
    <name type="scientific">Amycolatopsis acidicola</name>
    <dbReference type="NCBI Taxonomy" id="2596893"/>
    <lineage>
        <taxon>Bacteria</taxon>
        <taxon>Bacillati</taxon>
        <taxon>Actinomycetota</taxon>
        <taxon>Actinomycetes</taxon>
        <taxon>Pseudonocardiales</taxon>
        <taxon>Pseudonocardiaceae</taxon>
        <taxon>Amycolatopsis</taxon>
    </lineage>
</organism>
<feature type="transmembrane region" description="Helical" evidence="2">
    <location>
        <begin position="137"/>
        <end position="156"/>
    </location>
</feature>
<name>A0A5N0URZ5_9PSEU</name>
<evidence type="ECO:0000256" key="1">
    <source>
        <dbReference type="SAM" id="MobiDB-lite"/>
    </source>
</evidence>
<comment type="caution">
    <text evidence="4">The sequence shown here is derived from an EMBL/GenBank/DDBJ whole genome shotgun (WGS) entry which is preliminary data.</text>
</comment>
<feature type="region of interest" description="Disordered" evidence="1">
    <location>
        <begin position="48"/>
        <end position="135"/>
    </location>
</feature>
<dbReference type="EMBL" id="VMNW02000068">
    <property type="protein sequence ID" value="KAA9154200.1"/>
    <property type="molecule type" value="Genomic_DNA"/>
</dbReference>
<keyword evidence="2" id="KW-1133">Transmembrane helix</keyword>
<keyword evidence="3" id="KW-0732">Signal</keyword>
<accession>A0A5N0URZ5</accession>
<proteinExistence type="predicted"/>
<protein>
    <submittedName>
        <fullName evidence="4">Calcium-binding protein</fullName>
    </submittedName>
</protein>
<feature type="signal peptide" evidence="3">
    <location>
        <begin position="1"/>
        <end position="27"/>
    </location>
</feature>
<feature type="chain" id="PRO_5024353239" evidence="3">
    <location>
        <begin position="28"/>
        <end position="162"/>
    </location>
</feature>
<dbReference type="Proteomes" id="UP000319769">
    <property type="component" value="Unassembled WGS sequence"/>
</dbReference>
<evidence type="ECO:0000313" key="4">
    <source>
        <dbReference type="EMBL" id="KAA9154200.1"/>
    </source>
</evidence>
<feature type="compositionally biased region" description="Gly residues" evidence="1">
    <location>
        <begin position="123"/>
        <end position="134"/>
    </location>
</feature>
<sequence length="162" mass="16289">MRMISRVLGTVAVAGIAMLGSAPVVFAAPSADLDCRDFQYQEDAQAVYDQDPSDPNGLDGDDNDGIACESLPHRPSGGQTTTTTEAPVTTEAPATTKTTTQKPSSTTKKSTSAQVQVKPVGGVDTGGGDGGDSGNGAAIALGALVLGGGAVTTVVVRRRANR</sequence>
<dbReference type="RefSeq" id="WP_144756530.1">
    <property type="nucleotide sequence ID" value="NZ_VMNW02000068.1"/>
</dbReference>